<evidence type="ECO:0000313" key="4">
    <source>
        <dbReference type="Proteomes" id="UP000662088"/>
    </source>
</evidence>
<dbReference type="GO" id="GO:0030288">
    <property type="term" value="C:outer membrane-bounded periplasmic space"/>
    <property type="evidence" value="ECO:0007669"/>
    <property type="project" value="TreeGrafter"/>
</dbReference>
<comment type="caution">
    <text evidence="3">The sequence shown here is derived from an EMBL/GenBank/DDBJ whole genome shotgun (WGS) entry which is preliminary data.</text>
</comment>
<evidence type="ECO:0000256" key="1">
    <source>
        <dbReference type="ARBA" id="ARBA00022801"/>
    </source>
</evidence>
<protein>
    <submittedName>
        <fullName evidence="3">N-acetylmuramoyl-L-alanine amidase</fullName>
    </submittedName>
</protein>
<dbReference type="RefSeq" id="WP_186835231.1">
    <property type="nucleotide sequence ID" value="NZ_JACOOQ010000013.1"/>
</dbReference>
<dbReference type="GO" id="GO:0009253">
    <property type="term" value="P:peptidoglycan catabolic process"/>
    <property type="evidence" value="ECO:0007669"/>
    <property type="project" value="InterPro"/>
</dbReference>
<dbReference type="AlphaFoldDB" id="A0A8I0AEV7"/>
<dbReference type="CDD" id="cd02696">
    <property type="entry name" value="MurNAc-LAA"/>
    <property type="match status" value="1"/>
</dbReference>
<dbReference type="PANTHER" id="PTHR30404:SF0">
    <property type="entry name" value="N-ACETYLMURAMOYL-L-ALANINE AMIDASE AMIC"/>
    <property type="match status" value="1"/>
</dbReference>
<dbReference type="SUPFAM" id="SSF53187">
    <property type="entry name" value="Zn-dependent exopeptidases"/>
    <property type="match status" value="1"/>
</dbReference>
<proteinExistence type="predicted"/>
<dbReference type="InterPro" id="IPR002508">
    <property type="entry name" value="MurNAc-LAA_cat"/>
</dbReference>
<dbReference type="EMBL" id="JACOOQ010000013">
    <property type="protein sequence ID" value="MBC5640490.1"/>
    <property type="molecule type" value="Genomic_DNA"/>
</dbReference>
<keyword evidence="1" id="KW-0378">Hydrolase</keyword>
<gene>
    <name evidence="3" type="ORF">H8R92_08690</name>
</gene>
<sequence>MSLWGLYPFGGGAEIGHIGAYGERESTIALEAVLEAQRHLERNGEKTIITREMDEYISASKRKGIIKDSEIEILVIFRMNSSDDINIKGVKVAYVNRTGDMEYLAQLIKCEIQSELNTADCGVINESNLYKDINCNAVIVYGEYISNIKVMENFDSKKYGYMVAKACLAYKDKVLLSSERMVPKKMQKRAYRVCVGYYKDYDSAMDKVLQLNEDGVKDAYVVPYEGN</sequence>
<keyword evidence="4" id="KW-1185">Reference proteome</keyword>
<dbReference type="Proteomes" id="UP000662088">
    <property type="component" value="Unassembled WGS sequence"/>
</dbReference>
<evidence type="ECO:0000259" key="2">
    <source>
        <dbReference type="Pfam" id="PF01520"/>
    </source>
</evidence>
<feature type="domain" description="MurNAc-LAA" evidence="2">
    <location>
        <begin position="11"/>
        <end position="167"/>
    </location>
</feature>
<accession>A0A8I0AEV7</accession>
<organism evidence="3 4">
    <name type="scientific">Clostridium lentum</name>
    <dbReference type="NCBI Taxonomy" id="2763037"/>
    <lineage>
        <taxon>Bacteria</taxon>
        <taxon>Bacillati</taxon>
        <taxon>Bacillota</taxon>
        <taxon>Clostridia</taxon>
        <taxon>Eubacteriales</taxon>
        <taxon>Clostridiaceae</taxon>
        <taxon>Clostridium</taxon>
    </lineage>
</organism>
<name>A0A8I0AEV7_9CLOT</name>
<evidence type="ECO:0000313" key="3">
    <source>
        <dbReference type="EMBL" id="MBC5640490.1"/>
    </source>
</evidence>
<dbReference type="InterPro" id="IPR050695">
    <property type="entry name" value="N-acetylmuramoyl_amidase_3"/>
</dbReference>
<dbReference type="Pfam" id="PF01520">
    <property type="entry name" value="Amidase_3"/>
    <property type="match status" value="1"/>
</dbReference>
<dbReference type="GO" id="GO:0008745">
    <property type="term" value="F:N-acetylmuramoyl-L-alanine amidase activity"/>
    <property type="evidence" value="ECO:0007669"/>
    <property type="project" value="InterPro"/>
</dbReference>
<dbReference type="PANTHER" id="PTHR30404">
    <property type="entry name" value="N-ACETYLMURAMOYL-L-ALANINE AMIDASE"/>
    <property type="match status" value="1"/>
</dbReference>
<dbReference type="Gene3D" id="3.40.630.40">
    <property type="entry name" value="Zn-dependent exopeptidases"/>
    <property type="match status" value="1"/>
</dbReference>
<reference evidence="3" key="1">
    <citation type="submission" date="2020-08" db="EMBL/GenBank/DDBJ databases">
        <title>Genome public.</title>
        <authorList>
            <person name="Liu C."/>
            <person name="Sun Q."/>
        </authorList>
    </citation>
    <scope>NUCLEOTIDE SEQUENCE</scope>
    <source>
        <strain evidence="3">NSJ-42</strain>
    </source>
</reference>